<dbReference type="CDD" id="cd04094">
    <property type="entry name" value="eSelB_III"/>
    <property type="match status" value="1"/>
</dbReference>
<dbReference type="Pfam" id="PF21208">
    <property type="entry name" value="euk_SelB_III"/>
    <property type="match status" value="2"/>
</dbReference>
<dbReference type="InterPro" id="IPR009000">
    <property type="entry name" value="Transl_B-barrel_sf"/>
</dbReference>
<dbReference type="OrthoDB" id="2067at2759"/>
<name>A0A183IX62_9BILA</name>
<dbReference type="PANTHER" id="PTHR43721">
    <property type="entry name" value="ELONGATION FACTOR TU-RELATED"/>
    <property type="match status" value="1"/>
</dbReference>
<feature type="compositionally biased region" description="Acidic residues" evidence="1">
    <location>
        <begin position="533"/>
        <end position="560"/>
    </location>
</feature>
<dbReference type="CDD" id="cd01889">
    <property type="entry name" value="SelB_euk"/>
    <property type="match status" value="1"/>
</dbReference>
<dbReference type="Pfam" id="PF00009">
    <property type="entry name" value="GTP_EFTU"/>
    <property type="match status" value="1"/>
</dbReference>
<dbReference type="InterPro" id="IPR050055">
    <property type="entry name" value="EF-Tu_GTPase"/>
</dbReference>
<accession>A0A183IX62</accession>
<dbReference type="PRINTS" id="PR00315">
    <property type="entry name" value="ELONGATNFCT"/>
</dbReference>
<dbReference type="SUPFAM" id="SSF52540">
    <property type="entry name" value="P-loop containing nucleoside triphosphate hydrolases"/>
    <property type="match status" value="1"/>
</dbReference>
<evidence type="ECO:0000313" key="4">
    <source>
        <dbReference type="Proteomes" id="UP000270296"/>
    </source>
</evidence>
<dbReference type="Gene3D" id="3.40.50.300">
    <property type="entry name" value="P-loop containing nucleotide triphosphate hydrolases"/>
    <property type="match status" value="1"/>
</dbReference>
<dbReference type="CDD" id="cd03696">
    <property type="entry name" value="SelB_II"/>
    <property type="match status" value="1"/>
</dbReference>
<protein>
    <submittedName>
        <fullName evidence="5">Tr-type G domain-containing protein</fullName>
    </submittedName>
</protein>
<evidence type="ECO:0000313" key="3">
    <source>
        <dbReference type="EMBL" id="VDP15837.1"/>
    </source>
</evidence>
<reference evidence="3 4" key="2">
    <citation type="submission" date="2018-11" db="EMBL/GenBank/DDBJ databases">
        <authorList>
            <consortium name="Pathogen Informatics"/>
        </authorList>
    </citation>
    <scope>NUCLEOTIDE SEQUENCE [LARGE SCALE GENOMIC DNA]</scope>
</reference>
<feature type="domain" description="Tr-type G" evidence="2">
    <location>
        <begin position="4"/>
        <end position="198"/>
    </location>
</feature>
<dbReference type="InterPro" id="IPR049394">
    <property type="entry name" value="eEFSec_C"/>
</dbReference>
<dbReference type="NCBIfam" id="TIGR00231">
    <property type="entry name" value="small_GTP"/>
    <property type="match status" value="1"/>
</dbReference>
<dbReference type="InterPro" id="IPR005225">
    <property type="entry name" value="Small_GTP-bd"/>
</dbReference>
<dbReference type="AlphaFoldDB" id="A0A183IX62"/>
<evidence type="ECO:0000313" key="5">
    <source>
        <dbReference type="WBParaSite" id="SBAD_0000851601-mRNA-1"/>
    </source>
</evidence>
<evidence type="ECO:0000256" key="1">
    <source>
        <dbReference type="SAM" id="MobiDB-lite"/>
    </source>
</evidence>
<organism evidence="5">
    <name type="scientific">Soboliphyme baturini</name>
    <dbReference type="NCBI Taxonomy" id="241478"/>
    <lineage>
        <taxon>Eukaryota</taxon>
        <taxon>Metazoa</taxon>
        <taxon>Ecdysozoa</taxon>
        <taxon>Nematoda</taxon>
        <taxon>Enoplea</taxon>
        <taxon>Dorylaimia</taxon>
        <taxon>Dioctophymatida</taxon>
        <taxon>Dioctophymatoidea</taxon>
        <taxon>Soboliphymatidae</taxon>
        <taxon>Soboliphyme</taxon>
    </lineage>
</organism>
<dbReference type="EMBL" id="UZAM01011370">
    <property type="protein sequence ID" value="VDP15837.1"/>
    <property type="molecule type" value="Genomic_DNA"/>
</dbReference>
<keyword evidence="4" id="KW-1185">Reference proteome</keyword>
<dbReference type="Pfam" id="PF21131">
    <property type="entry name" value="eEFSec_4th"/>
    <property type="match status" value="1"/>
</dbReference>
<dbReference type="PANTHER" id="PTHR43721:SF11">
    <property type="entry name" value="SELENOCYSTEINE-SPECIFIC ELONGATION FACTOR"/>
    <property type="match status" value="1"/>
</dbReference>
<dbReference type="SUPFAM" id="SSF50447">
    <property type="entry name" value="Translation proteins"/>
    <property type="match status" value="1"/>
</dbReference>
<dbReference type="Gene3D" id="2.40.30.10">
    <property type="entry name" value="Translation factors"/>
    <property type="match status" value="2"/>
</dbReference>
<sequence length="588" mass="65044">MPRVFNFNVGLLGHVDSGKTSLAKALSTKKSTAAFDKNPQSQERGITLDLGFSTFSIECNPELKAKDSRFSNYDLIQFTLVDCPGHASLIRTVIGGAQIIDLILLVIDVMKGIQTQTAECIVLGEICCPGRMVIALNKADLLPEDSFDEAVEKQQKKFNRVLSETSFRNCEIVPSSAVALHDSPLIIKLLDVLKNSLYFPDRSCGGDFLFAVDHCFSLRGQGTVMTGTVLNGDAKLGDLIEIPQLKESRKLKSIQVYGNPVNSISQGDRAGICVPQLDAKAFERGLICKNGAVTLIYACIVSVQRIRYFKQPILSKSKFHTSIGYETVMAKCSFFQCVYDDCHCGGSAKRHVYAVLEFEHAIFSTLDAIYITSRLDNDINLKQCRLGFHGRILLAFKNQTYDQQDLRSLKVFKLKHKQGTVDRMIDDRTVIVKGLFKKETNLDCFLRCNVTLSTGEVGEITGSFGQSGKVKVFVPSGLLHSTVEILRGHSESKMIPRAAKAVTIDSSSKTTAVVTVALTFKRYLHDSSKKGEDEDMGDDDEELEDEDDISESTGEEDAEFEGARKINILVSSPRLDSIVKSAFKLHRR</sequence>
<feature type="region of interest" description="Disordered" evidence="1">
    <location>
        <begin position="528"/>
        <end position="563"/>
    </location>
</feature>
<dbReference type="Proteomes" id="UP000270296">
    <property type="component" value="Unassembled WGS sequence"/>
</dbReference>
<dbReference type="InterPro" id="IPR027417">
    <property type="entry name" value="P-loop_NTPase"/>
</dbReference>
<proteinExistence type="predicted"/>
<evidence type="ECO:0000259" key="2">
    <source>
        <dbReference type="PROSITE" id="PS51722"/>
    </source>
</evidence>
<dbReference type="GO" id="GO:0005525">
    <property type="term" value="F:GTP binding"/>
    <property type="evidence" value="ECO:0007669"/>
    <property type="project" value="InterPro"/>
</dbReference>
<dbReference type="PROSITE" id="PS51722">
    <property type="entry name" value="G_TR_2"/>
    <property type="match status" value="1"/>
</dbReference>
<dbReference type="GO" id="GO:0003924">
    <property type="term" value="F:GTPase activity"/>
    <property type="evidence" value="ECO:0007669"/>
    <property type="project" value="InterPro"/>
</dbReference>
<gene>
    <name evidence="3" type="ORF">SBAD_LOCUS8209</name>
</gene>
<dbReference type="GO" id="GO:0003746">
    <property type="term" value="F:translation elongation factor activity"/>
    <property type="evidence" value="ECO:0007669"/>
    <property type="project" value="TreeGrafter"/>
</dbReference>
<dbReference type="WBParaSite" id="SBAD_0000851601-mRNA-1">
    <property type="protein sequence ID" value="SBAD_0000851601-mRNA-1"/>
    <property type="gene ID" value="SBAD_0000851601"/>
</dbReference>
<dbReference type="InterPro" id="IPR000795">
    <property type="entry name" value="T_Tr_GTP-bd_dom"/>
</dbReference>
<dbReference type="FunFam" id="2.40.30.10:FF:000052">
    <property type="entry name" value="Selenocysteine-specific elongation factor EF-Sec"/>
    <property type="match status" value="1"/>
</dbReference>
<reference evidence="5" key="1">
    <citation type="submission" date="2016-06" db="UniProtKB">
        <authorList>
            <consortium name="WormBaseParasite"/>
        </authorList>
    </citation>
    <scope>IDENTIFICATION</scope>
</reference>
<dbReference type="InterPro" id="IPR049393">
    <property type="entry name" value="eEFSec_III"/>
</dbReference>
<dbReference type="GO" id="GO:0001514">
    <property type="term" value="P:selenocysteine incorporation"/>
    <property type="evidence" value="ECO:0007669"/>
    <property type="project" value="TreeGrafter"/>
</dbReference>